<dbReference type="InterPro" id="IPR027417">
    <property type="entry name" value="P-loop_NTPase"/>
</dbReference>
<dbReference type="GO" id="GO:0000722">
    <property type="term" value="P:telomere maintenance via recombination"/>
    <property type="evidence" value="ECO:0007669"/>
    <property type="project" value="TreeGrafter"/>
</dbReference>
<evidence type="ECO:0000256" key="6">
    <source>
        <dbReference type="ARBA" id="ARBA00023242"/>
    </source>
</evidence>
<evidence type="ECO:0000256" key="3">
    <source>
        <dbReference type="ARBA" id="ARBA00022763"/>
    </source>
</evidence>
<keyword evidence="2" id="KW-0547">Nucleotide-binding</keyword>
<dbReference type="AlphaFoldDB" id="A0A1J8PU28"/>
<dbReference type="Proteomes" id="UP000183567">
    <property type="component" value="Unassembled WGS sequence"/>
</dbReference>
<evidence type="ECO:0000256" key="5">
    <source>
        <dbReference type="ARBA" id="ARBA00023204"/>
    </source>
</evidence>
<evidence type="ECO:0000313" key="9">
    <source>
        <dbReference type="EMBL" id="OJA11991.1"/>
    </source>
</evidence>
<organism evidence="9 10">
    <name type="scientific">Rhizopogon vesiculosus</name>
    <dbReference type="NCBI Taxonomy" id="180088"/>
    <lineage>
        <taxon>Eukaryota</taxon>
        <taxon>Fungi</taxon>
        <taxon>Dikarya</taxon>
        <taxon>Basidiomycota</taxon>
        <taxon>Agaricomycotina</taxon>
        <taxon>Agaricomycetes</taxon>
        <taxon>Agaricomycetidae</taxon>
        <taxon>Boletales</taxon>
        <taxon>Suillineae</taxon>
        <taxon>Rhizopogonaceae</taxon>
        <taxon>Rhizopogon</taxon>
    </lineage>
</organism>
<dbReference type="Pfam" id="PF08423">
    <property type="entry name" value="Rad51"/>
    <property type="match status" value="1"/>
</dbReference>
<dbReference type="GO" id="GO:0005657">
    <property type="term" value="C:replication fork"/>
    <property type="evidence" value="ECO:0007669"/>
    <property type="project" value="TreeGrafter"/>
</dbReference>
<keyword evidence="6" id="KW-0539">Nucleus</keyword>
<dbReference type="GO" id="GO:0005524">
    <property type="term" value="F:ATP binding"/>
    <property type="evidence" value="ECO:0007669"/>
    <property type="project" value="UniProtKB-KW"/>
</dbReference>
<feature type="region of interest" description="Disordered" evidence="7">
    <location>
        <begin position="436"/>
        <end position="458"/>
    </location>
</feature>
<dbReference type="STRING" id="180088.A0A1J8PU28"/>
<sequence length="477" mass="52194">MEQCHGYTVLLSSLSSLTADEKSDLERGGYKDVSDLLLNSPRDISRTTRIPPQEIIRILEAVCRECASPIHKMKDLPLEGEEKITTGDAELDSMLGGGIRTGMLWEVVGESAAGKTQFALQLSLFVQLPSRLGGILGSAFYLTVASQLQTTRMDQILNTHPLLSPSLCSFENIQHTTVPTIDKLIFVLSKSLPQYISANAQNPSQKPLKLIVIDAIAELFHTTNKTTTQFLVERSRRLSEIAILLHALASKHQIAVLVLNEVSDTIDRNTAPLESAQIGYSEQFRWFGRAESGLGEGRKEATLGLVWSNQLNARIFLSRTGRRRYLEESERPRKIPESIPATVTSPIHPISEDQPLLIRRLTVVFSSVCDPASCDYIVTAEGISVIPGSVVPLAARSAVGVVSASAHASMAPRGDLDQTQNVQVAPLDIDYVVDSNDVASRPGTPENEPGDDGWDDFWEQNALPESVFEEVVNAMPS</sequence>
<keyword evidence="5" id="KW-0234">DNA repair</keyword>
<dbReference type="PANTHER" id="PTHR46487:SF1">
    <property type="entry name" value="DNA REPAIR PROTEIN XRCC3"/>
    <property type="match status" value="1"/>
</dbReference>
<evidence type="ECO:0000256" key="7">
    <source>
        <dbReference type="SAM" id="MobiDB-lite"/>
    </source>
</evidence>
<dbReference type="InterPro" id="IPR047348">
    <property type="entry name" value="XRCC3-like_C"/>
</dbReference>
<dbReference type="GO" id="GO:0140664">
    <property type="term" value="F:ATP-dependent DNA damage sensor activity"/>
    <property type="evidence" value="ECO:0007669"/>
    <property type="project" value="InterPro"/>
</dbReference>
<accession>A0A1J8PU28</accession>
<dbReference type="GO" id="GO:0071140">
    <property type="term" value="P:resolution of mitotic recombination intermediates"/>
    <property type="evidence" value="ECO:0007669"/>
    <property type="project" value="TreeGrafter"/>
</dbReference>
<dbReference type="SUPFAM" id="SSF52540">
    <property type="entry name" value="P-loop containing nucleoside triphosphate hydrolases"/>
    <property type="match status" value="1"/>
</dbReference>
<keyword evidence="10" id="KW-1185">Reference proteome</keyword>
<evidence type="ECO:0000256" key="4">
    <source>
        <dbReference type="ARBA" id="ARBA00022840"/>
    </source>
</evidence>
<dbReference type="GO" id="GO:0045003">
    <property type="term" value="P:double-strand break repair via synthesis-dependent strand annealing"/>
    <property type="evidence" value="ECO:0007669"/>
    <property type="project" value="TreeGrafter"/>
</dbReference>
<keyword evidence="3" id="KW-0227">DNA damage</keyword>
<comment type="subcellular location">
    <subcellularLocation>
        <location evidence="1">Nucleus</location>
    </subcellularLocation>
</comment>
<gene>
    <name evidence="9" type="ORF">AZE42_04751</name>
</gene>
<evidence type="ECO:0000256" key="1">
    <source>
        <dbReference type="ARBA" id="ARBA00004123"/>
    </source>
</evidence>
<evidence type="ECO:0000313" key="10">
    <source>
        <dbReference type="Proteomes" id="UP000183567"/>
    </source>
</evidence>
<keyword evidence="4" id="KW-0067">ATP-binding</keyword>
<dbReference type="GO" id="GO:0061982">
    <property type="term" value="P:meiosis I cell cycle process"/>
    <property type="evidence" value="ECO:0007669"/>
    <property type="project" value="UniProtKB-ARBA"/>
</dbReference>
<comment type="caution">
    <text evidence="9">The sequence shown here is derived from an EMBL/GenBank/DDBJ whole genome shotgun (WGS) entry which is preliminary data.</text>
</comment>
<dbReference type="CDD" id="cd19491">
    <property type="entry name" value="XRCC3"/>
    <property type="match status" value="1"/>
</dbReference>
<dbReference type="GO" id="GO:0090656">
    <property type="term" value="P:t-circle formation"/>
    <property type="evidence" value="ECO:0007669"/>
    <property type="project" value="TreeGrafter"/>
</dbReference>
<name>A0A1J8PU28_9AGAM</name>
<reference evidence="9 10" key="1">
    <citation type="submission" date="2016-03" db="EMBL/GenBank/DDBJ databases">
        <title>Comparative genomics of the ectomycorrhizal sister species Rhizopogon vinicolor and Rhizopogon vesiculosus (Basidiomycota: Boletales) reveals a divergence of the mating type B locus.</title>
        <authorList>
            <person name="Mujic A.B."/>
            <person name="Kuo A."/>
            <person name="Tritt A."/>
            <person name="Lipzen A."/>
            <person name="Chen C."/>
            <person name="Johnson J."/>
            <person name="Sharma A."/>
            <person name="Barry K."/>
            <person name="Grigoriev I.V."/>
            <person name="Spatafora J.W."/>
        </authorList>
    </citation>
    <scope>NUCLEOTIDE SEQUENCE [LARGE SCALE GENOMIC DNA]</scope>
    <source>
        <strain evidence="9 10">AM-OR11-056</strain>
    </source>
</reference>
<protein>
    <recommendedName>
        <fullName evidence="8">RecA family profile 1 domain-containing protein</fullName>
    </recommendedName>
</protein>
<dbReference type="InterPro" id="IPR013632">
    <property type="entry name" value="Rad51_C"/>
</dbReference>
<dbReference type="Gene3D" id="3.40.50.300">
    <property type="entry name" value="P-loop containing nucleotide triphosphate hydrolases"/>
    <property type="match status" value="1"/>
</dbReference>
<dbReference type="PANTHER" id="PTHR46487">
    <property type="entry name" value="DNA REPAIR PROTEIN XRCC3"/>
    <property type="match status" value="1"/>
</dbReference>
<dbReference type="PROSITE" id="PS50162">
    <property type="entry name" value="RECA_2"/>
    <property type="match status" value="1"/>
</dbReference>
<dbReference type="GO" id="GO:0033065">
    <property type="term" value="C:Rad51C-XRCC3 complex"/>
    <property type="evidence" value="ECO:0007669"/>
    <property type="project" value="TreeGrafter"/>
</dbReference>
<evidence type="ECO:0000256" key="2">
    <source>
        <dbReference type="ARBA" id="ARBA00022741"/>
    </source>
</evidence>
<evidence type="ECO:0000259" key="8">
    <source>
        <dbReference type="PROSITE" id="PS50162"/>
    </source>
</evidence>
<dbReference type="GO" id="GO:0000400">
    <property type="term" value="F:four-way junction DNA binding"/>
    <property type="evidence" value="ECO:0007669"/>
    <property type="project" value="TreeGrafter"/>
</dbReference>
<dbReference type="EMBL" id="LVVM01004839">
    <property type="protein sequence ID" value="OJA11991.1"/>
    <property type="molecule type" value="Genomic_DNA"/>
</dbReference>
<dbReference type="OrthoDB" id="1861185at2759"/>
<feature type="domain" description="RecA family profile 1" evidence="8">
    <location>
        <begin position="80"/>
        <end position="262"/>
    </location>
</feature>
<proteinExistence type="predicted"/>
<dbReference type="InterPro" id="IPR020588">
    <property type="entry name" value="RecA_ATP-bd"/>
</dbReference>
<feature type="compositionally biased region" description="Acidic residues" evidence="7">
    <location>
        <begin position="448"/>
        <end position="458"/>
    </location>
</feature>